<evidence type="ECO:0000313" key="3">
    <source>
        <dbReference type="Proteomes" id="UP001189122"/>
    </source>
</evidence>
<dbReference type="GO" id="GO:0016592">
    <property type="term" value="C:mediator complex"/>
    <property type="evidence" value="ECO:0007669"/>
    <property type="project" value="InterPro"/>
</dbReference>
<dbReference type="PANTHER" id="PTHR33739">
    <property type="entry name" value="OS07G0681500 PROTEIN"/>
    <property type="match status" value="1"/>
</dbReference>
<dbReference type="GO" id="GO:2000762">
    <property type="term" value="P:regulation of phenylpropanoid metabolic process"/>
    <property type="evidence" value="ECO:0007669"/>
    <property type="project" value="InterPro"/>
</dbReference>
<organism evidence="2">
    <name type="scientific">Spirodela intermedia</name>
    <name type="common">Intermediate duckweed</name>
    <dbReference type="NCBI Taxonomy" id="51605"/>
    <lineage>
        <taxon>Eukaryota</taxon>
        <taxon>Viridiplantae</taxon>
        <taxon>Streptophyta</taxon>
        <taxon>Embryophyta</taxon>
        <taxon>Tracheophyta</taxon>
        <taxon>Spermatophyta</taxon>
        <taxon>Magnoliopsida</taxon>
        <taxon>Liliopsida</taxon>
        <taxon>Araceae</taxon>
        <taxon>Lemnoideae</taxon>
        <taxon>Spirodela</taxon>
    </lineage>
</organism>
<accession>A0A7I8IA26</accession>
<reference evidence="2 3" key="1">
    <citation type="submission" date="2019-12" db="EMBL/GenBank/DDBJ databases">
        <authorList>
            <person name="Scholz U."/>
            <person name="Mascher M."/>
            <person name="Fiebig A."/>
        </authorList>
    </citation>
    <scope>NUCLEOTIDE SEQUENCE</scope>
</reference>
<evidence type="ECO:0000313" key="2">
    <source>
        <dbReference type="EMBL" id="CAA2614787.1"/>
    </source>
</evidence>
<evidence type="ECO:0000256" key="1">
    <source>
        <dbReference type="SAM" id="MobiDB-lite"/>
    </source>
</evidence>
<dbReference type="EMBL" id="CACRZD030000001">
    <property type="protein sequence ID" value="CAA6654567.1"/>
    <property type="molecule type" value="Genomic_DNA"/>
</dbReference>
<dbReference type="AlphaFoldDB" id="A0A7I8IA26"/>
<protein>
    <submittedName>
        <fullName evidence="2">Uncharacterized protein</fullName>
    </submittedName>
</protein>
<proteinExistence type="predicted"/>
<feature type="region of interest" description="Disordered" evidence="1">
    <location>
        <begin position="1"/>
        <end position="43"/>
    </location>
</feature>
<dbReference type="EMBL" id="LR743588">
    <property type="protein sequence ID" value="CAA2614787.1"/>
    <property type="molecule type" value="Genomic_DNA"/>
</dbReference>
<gene>
    <name evidence="2" type="ORF">SI7747_01001157</name>
</gene>
<dbReference type="Proteomes" id="UP001189122">
    <property type="component" value="Unassembled WGS sequence"/>
</dbReference>
<dbReference type="PANTHER" id="PTHR33739:SF3">
    <property type="entry name" value="OS07G0681500 PROTEIN"/>
    <property type="match status" value="1"/>
</dbReference>
<name>A0A7I8IA26_SPIIN</name>
<keyword evidence="3" id="KW-1185">Reference proteome</keyword>
<dbReference type="InterPro" id="IPR039638">
    <property type="entry name" value="MED33A/B"/>
</dbReference>
<sequence>MDGVVGWREGSLRSSRRRKRGGSAASLGVGGGKMRAGEGPRAPEPRAWDVIVGSLCFANNTPSLWKFLDQAIASGLLSPLHTLALLTSRVIPNRQNQPEAYRLYLELISQYGVSFSAREFTTQREKSRKALAFFFCTVITKLVDCTLEDLGLQLTYLEKAHSCNVYLVNEDHHANGKINDKRHEYRQQLFTNVNILVRNRPEMFRCLLQRFQFIEIQKSKSPNLLCINDILVKLYANICKAVDGKFWLNKRQATIGLDDLASQLTKTLQVVNQASWQETFQALWISALRLVQRERESIEGPVPHLDARLCVLLSIAPLAIDSVMKDEVGMQSTMRSDATIEMEPDCKDNYGENQFSNIKHGLISSIQLLRQFTGLLSPPPSVVMAANNAARKAASFISNFKNGTSSGNNIDRNDTSAEAVGNMIHLIVEACIARKLIDTSVYFWSGYVVLSPWLKFMEGAQLTNSLTNALVVTPASTVTEVKKLYNIALNGSDDERAAATKILCGASLSRGWNIQEHVMNFVIKLLSAPLPSDISGQGGQFSGYISMINPLLLVFVVPDVAAALVPLCEVFGSMPSTSSYRSSSGEEMSVYSIFSCAFLFLLRLWKFYRPPQEHCVAGRWGTVRTEVTLDYLLLMYNNRRATNDSDAMDIDSEITDPCSRSPVKPVYIGSFPKLRAWYFQNQACIAATISGFSAGNPVHQVANKILNMICRKMTTLSGSPINSGEDAYQRPTLPAWQIMESLPFVLEALLAACAHGRLSSRELTTGLRDLVDFFPASLATIISYFSSEITRGIWKPVEMNGIDWPSPVANLISIEAEIKDVLASAGVHVPTCYAGGNTAVILPLPMAALISLTITFKLDPSLEYINGVAGPALENCAASCSSPCMPIVGALWAQKVRRWHDFIIMSCARSPFERDQVAIRQLLRSCFTSFLGCALGSGGNLTCRGGVDGLLGHAISPQGASHRVPPFYDPYFVSGEILKLVVDSTRQLARGWACSGGPPRNNSLAEAAAVAKQVATLGASLLCIAGGPLLVQVLYRETIPTWLLSAPESGADPAGFASHVLEGNVLAQMLFLSGSFVWGIGGNSTLWEPSAALRGQTIQSHSEFVAGEMEGDFSLGCHPATWKAYVSCWLRLLVQFAPSWVHAVKPDTLRKLASGLRAWREGDLALSLLERGGPGAVSSVVESIL</sequence>